<dbReference type="EMBL" id="QNRM01000005">
    <property type="protein sequence ID" value="RBP19182.1"/>
    <property type="molecule type" value="Genomic_DNA"/>
</dbReference>
<accession>A0ABX9GCS4</accession>
<gene>
    <name evidence="1" type="ORF">DFP87_105259</name>
</gene>
<keyword evidence="2" id="KW-1185">Reference proteome</keyword>
<dbReference type="Gene3D" id="3.40.50.1860">
    <property type="match status" value="1"/>
</dbReference>
<name>A0ABX9GCS4_9BURK</name>
<dbReference type="GeneID" id="99731109"/>
<evidence type="ECO:0000313" key="2">
    <source>
        <dbReference type="Proteomes" id="UP000252124"/>
    </source>
</evidence>
<protein>
    <submittedName>
        <fullName evidence="1">Asp/Glu/hydantoin racemase</fullName>
    </submittedName>
</protein>
<dbReference type="InterPro" id="IPR015942">
    <property type="entry name" value="Asp/Glu/hydantoin_racemase"/>
</dbReference>
<dbReference type="InterPro" id="IPR001920">
    <property type="entry name" value="Asp/Glu_race"/>
</dbReference>
<comment type="caution">
    <text evidence="1">The sequence shown here is derived from an EMBL/GenBank/DDBJ whole genome shotgun (WGS) entry which is preliminary data.</text>
</comment>
<proteinExistence type="predicted"/>
<dbReference type="Proteomes" id="UP000252124">
    <property type="component" value="Unassembled WGS sequence"/>
</dbReference>
<dbReference type="RefSeq" id="WP_088589481.1">
    <property type="nucleotide sequence ID" value="NZ_CADIJU010000005.1"/>
</dbReference>
<reference evidence="1 2" key="1">
    <citation type="submission" date="2018-06" db="EMBL/GenBank/DDBJ databases">
        <title>Genomic Encyclopedia of Type Strains, Phase III (KMG-III): the genomes of soil and plant-associated and newly described type strains.</title>
        <authorList>
            <person name="Whitman W."/>
        </authorList>
    </citation>
    <scope>NUCLEOTIDE SEQUENCE [LARGE SCALE GENOMIC DNA]</scope>
    <source>
        <strain evidence="1 2">CECT 7342</strain>
    </source>
</reference>
<sequence length="222" mass="22677">MRIACLHTAQSNITVFDRAAQDVFGEPARATLQHHVRADLLEAAEQAGGMTDDVACATRAAIQALAASADVVLLTCSTLGPVADELSATLAVPVLRVDRALAEEAIRAGLSIVALCAVATTMTPTRALFEALAEDSGATVDVRLVDGAWNHFKAGDTDAYLRAIANAAQEAYAQGADAVALAQSSMAGAAVLTRSHKAPLSSPAAGLRAALAAMKAVDSAKD</sequence>
<organism evidence="1 2">
    <name type="scientific">Achromobacter marplatensis</name>
    <dbReference type="NCBI Taxonomy" id="470868"/>
    <lineage>
        <taxon>Bacteria</taxon>
        <taxon>Pseudomonadati</taxon>
        <taxon>Pseudomonadota</taxon>
        <taxon>Betaproteobacteria</taxon>
        <taxon>Burkholderiales</taxon>
        <taxon>Alcaligenaceae</taxon>
        <taxon>Achromobacter</taxon>
    </lineage>
</organism>
<evidence type="ECO:0000313" key="1">
    <source>
        <dbReference type="EMBL" id="RBP19182.1"/>
    </source>
</evidence>
<dbReference type="Pfam" id="PF01177">
    <property type="entry name" value="Asp_Glu_race"/>
    <property type="match status" value="1"/>
</dbReference>